<name>A0A4Z2HI91_9TELE</name>
<dbReference type="Proteomes" id="UP000314294">
    <property type="component" value="Unassembled WGS sequence"/>
</dbReference>
<organism evidence="2 3">
    <name type="scientific">Liparis tanakae</name>
    <name type="common">Tanaka's snailfish</name>
    <dbReference type="NCBI Taxonomy" id="230148"/>
    <lineage>
        <taxon>Eukaryota</taxon>
        <taxon>Metazoa</taxon>
        <taxon>Chordata</taxon>
        <taxon>Craniata</taxon>
        <taxon>Vertebrata</taxon>
        <taxon>Euteleostomi</taxon>
        <taxon>Actinopterygii</taxon>
        <taxon>Neopterygii</taxon>
        <taxon>Teleostei</taxon>
        <taxon>Neoteleostei</taxon>
        <taxon>Acanthomorphata</taxon>
        <taxon>Eupercaria</taxon>
        <taxon>Perciformes</taxon>
        <taxon>Cottioidei</taxon>
        <taxon>Cottales</taxon>
        <taxon>Liparidae</taxon>
        <taxon>Liparis</taxon>
    </lineage>
</organism>
<comment type="caution">
    <text evidence="2">The sequence shown here is derived from an EMBL/GenBank/DDBJ whole genome shotgun (WGS) entry which is preliminary data.</text>
</comment>
<dbReference type="EMBL" id="SRLO01000242">
    <property type="protein sequence ID" value="TNN64995.1"/>
    <property type="molecule type" value="Genomic_DNA"/>
</dbReference>
<evidence type="ECO:0000313" key="2">
    <source>
        <dbReference type="EMBL" id="TNN64995.1"/>
    </source>
</evidence>
<sequence length="144" mass="15873">MRKTWDQARPGPGDPTGGCQNEQGYLVQGGSLPVSLASLQYLSFRMNAAALGCRSLVKTPFLFPTTRRTPADMRDQQEQRHNRGTFGILKLSVELSGDELHVAWIMVPGEVTVHADDVHFYSMSTSVRSFELDSALASVPVLKH</sequence>
<protein>
    <submittedName>
        <fullName evidence="2">Uncharacterized protein</fullName>
    </submittedName>
</protein>
<evidence type="ECO:0000313" key="3">
    <source>
        <dbReference type="Proteomes" id="UP000314294"/>
    </source>
</evidence>
<keyword evidence="3" id="KW-1185">Reference proteome</keyword>
<gene>
    <name evidence="2" type="ORF">EYF80_024734</name>
</gene>
<reference evidence="2 3" key="1">
    <citation type="submission" date="2019-03" db="EMBL/GenBank/DDBJ databases">
        <title>First draft genome of Liparis tanakae, snailfish: a comprehensive survey of snailfish specific genes.</title>
        <authorList>
            <person name="Kim W."/>
            <person name="Song I."/>
            <person name="Jeong J.-H."/>
            <person name="Kim D."/>
            <person name="Kim S."/>
            <person name="Ryu S."/>
            <person name="Song J.Y."/>
            <person name="Lee S.K."/>
        </authorList>
    </citation>
    <scope>NUCLEOTIDE SEQUENCE [LARGE SCALE GENOMIC DNA]</scope>
    <source>
        <tissue evidence="2">Muscle</tissue>
    </source>
</reference>
<proteinExistence type="predicted"/>
<evidence type="ECO:0000256" key="1">
    <source>
        <dbReference type="SAM" id="MobiDB-lite"/>
    </source>
</evidence>
<dbReference type="OrthoDB" id="10529637at2759"/>
<feature type="region of interest" description="Disordered" evidence="1">
    <location>
        <begin position="1"/>
        <end position="21"/>
    </location>
</feature>
<dbReference type="AlphaFoldDB" id="A0A4Z2HI91"/>
<accession>A0A4Z2HI91</accession>